<keyword evidence="1" id="KW-0175">Coiled coil</keyword>
<evidence type="ECO:0000259" key="2">
    <source>
        <dbReference type="Pfam" id="PF13514"/>
    </source>
</evidence>
<name>A0A1G7MJW2_RHOCA</name>
<dbReference type="PANTHER" id="PTHR41259:SF1">
    <property type="entry name" value="DOUBLE-STRAND BREAK REPAIR RAD50 ATPASE, PUTATIVE-RELATED"/>
    <property type="match status" value="1"/>
</dbReference>
<evidence type="ECO:0000256" key="1">
    <source>
        <dbReference type="SAM" id="Coils"/>
    </source>
</evidence>
<organism evidence="3 4">
    <name type="scientific">Rhodobacter capsulatus</name>
    <name type="common">Rhodopseudomonas capsulata</name>
    <dbReference type="NCBI Taxonomy" id="1061"/>
    <lineage>
        <taxon>Bacteria</taxon>
        <taxon>Pseudomonadati</taxon>
        <taxon>Pseudomonadota</taxon>
        <taxon>Alphaproteobacteria</taxon>
        <taxon>Rhodobacterales</taxon>
        <taxon>Rhodobacter group</taxon>
        <taxon>Rhodobacter</taxon>
    </lineage>
</organism>
<dbReference type="OrthoDB" id="9764467at2"/>
<sequence>MMRLRQLDLELFGGFSGQSFDFGAPRGDGEPDFHVIIGRNEAGKTTTMEGFLRLLYGFPHREPYDFLHQRKNLRVSGVLDIDGTEMAFTRLPNREPSLRDARGAEVPNSALQAHLGGLSEEDYRNLFCLDDATIERGGEEITRAKGDIGRLLFSAAAGISDLSEVLDRVRAEADGLYRKRASTTRLASLKKDHAEVERQIRELDISAAQYRKLKQAADEADAEEKRALEHRRGLFAAKAQLEARGKAVPLLGEIDALGARLVPFAAWPARLDIDPETLVRMSDVSIAACRASTLFTLRDS</sequence>
<dbReference type="PANTHER" id="PTHR41259">
    <property type="entry name" value="DOUBLE-STRAND BREAK REPAIR RAD50 ATPASE, PUTATIVE-RELATED"/>
    <property type="match status" value="1"/>
</dbReference>
<dbReference type="RefSeq" id="WP_074554771.1">
    <property type="nucleotide sequence ID" value="NZ_CP119563.1"/>
</dbReference>
<proteinExistence type="predicted"/>
<dbReference type="Gene3D" id="3.40.50.300">
    <property type="entry name" value="P-loop containing nucleotide triphosphate hydrolases"/>
    <property type="match status" value="1"/>
</dbReference>
<evidence type="ECO:0000313" key="4">
    <source>
        <dbReference type="Proteomes" id="UP000183812"/>
    </source>
</evidence>
<feature type="domain" description="YhaN AAA" evidence="2">
    <location>
        <begin position="2"/>
        <end position="210"/>
    </location>
</feature>
<dbReference type="Pfam" id="PF13514">
    <property type="entry name" value="AAA_27"/>
    <property type="match status" value="1"/>
</dbReference>
<dbReference type="Proteomes" id="UP000183812">
    <property type="component" value="Unassembled WGS sequence"/>
</dbReference>
<evidence type="ECO:0000313" key="3">
    <source>
        <dbReference type="EMBL" id="SDF62188.1"/>
    </source>
</evidence>
<dbReference type="InterPro" id="IPR038734">
    <property type="entry name" value="YhaN_AAA"/>
</dbReference>
<gene>
    <name evidence="3" type="ORF">SAMN04244550_02540</name>
</gene>
<dbReference type="EMBL" id="FNAY01000014">
    <property type="protein sequence ID" value="SDF62188.1"/>
    <property type="molecule type" value="Genomic_DNA"/>
</dbReference>
<reference evidence="3 4" key="1">
    <citation type="submission" date="2016-10" db="EMBL/GenBank/DDBJ databases">
        <authorList>
            <person name="de Groot N.N."/>
        </authorList>
    </citation>
    <scope>NUCLEOTIDE SEQUENCE [LARGE SCALE GENOMIC DNA]</scope>
    <source>
        <strain evidence="4">DSM 938 / 37b4</strain>
    </source>
</reference>
<feature type="coiled-coil region" evidence="1">
    <location>
        <begin position="179"/>
        <end position="230"/>
    </location>
</feature>
<dbReference type="AlphaFoldDB" id="A0A1G7MJW2"/>
<dbReference type="SUPFAM" id="SSF52540">
    <property type="entry name" value="P-loop containing nucleoside triphosphate hydrolases"/>
    <property type="match status" value="1"/>
</dbReference>
<protein>
    <submittedName>
        <fullName evidence="3">AAA domain-containing protein</fullName>
    </submittedName>
</protein>
<accession>A0A1G7MJW2</accession>
<dbReference type="InterPro" id="IPR027417">
    <property type="entry name" value="P-loop_NTPase"/>
</dbReference>